<accession>A0ACB9KKW2</accession>
<gene>
    <name evidence="1" type="ORF">L6164_037649</name>
</gene>
<name>A0ACB9KKW2_BAUVA</name>
<keyword evidence="2" id="KW-1185">Reference proteome</keyword>
<dbReference type="EMBL" id="CM039439">
    <property type="protein sequence ID" value="KAI4297782.1"/>
    <property type="molecule type" value="Genomic_DNA"/>
</dbReference>
<comment type="caution">
    <text evidence="1">The sequence shown here is derived from an EMBL/GenBank/DDBJ whole genome shotgun (WGS) entry which is preliminary data.</text>
</comment>
<proteinExistence type="predicted"/>
<dbReference type="Proteomes" id="UP000828941">
    <property type="component" value="Chromosome 14"/>
</dbReference>
<protein>
    <submittedName>
        <fullName evidence="1">Uncharacterized protein</fullName>
    </submittedName>
</protein>
<reference evidence="1 2" key="1">
    <citation type="journal article" date="2022" name="DNA Res.">
        <title>Chromosomal-level genome assembly of the orchid tree Bauhinia variegata (Leguminosae; Cercidoideae) supports the allotetraploid origin hypothesis of Bauhinia.</title>
        <authorList>
            <person name="Zhong Y."/>
            <person name="Chen Y."/>
            <person name="Zheng D."/>
            <person name="Pang J."/>
            <person name="Liu Y."/>
            <person name="Luo S."/>
            <person name="Meng S."/>
            <person name="Qian L."/>
            <person name="Wei D."/>
            <person name="Dai S."/>
            <person name="Zhou R."/>
        </authorList>
    </citation>
    <scope>NUCLEOTIDE SEQUENCE [LARGE SCALE GENOMIC DNA]</scope>
    <source>
        <strain evidence="1">BV-YZ2020</strain>
    </source>
</reference>
<sequence length="174" mass="19853">MNATKSIQRYSFLAILVLLCSLRLNSVIANEYIVGDEELWSSQSNYAIWADKYNFSMGDVLVFKYLKGEHNVYQVSEDTYRSCDTSSGVLAKYDSGEDQVELSEAKRYWFICNIPGHCLGGMRFGIQVRAANSTQPPIEPTPSDNSSTSFFHESRTIIRHIIPFWIIVQLVLFM</sequence>
<evidence type="ECO:0000313" key="1">
    <source>
        <dbReference type="EMBL" id="KAI4297782.1"/>
    </source>
</evidence>
<evidence type="ECO:0000313" key="2">
    <source>
        <dbReference type="Proteomes" id="UP000828941"/>
    </source>
</evidence>
<organism evidence="1 2">
    <name type="scientific">Bauhinia variegata</name>
    <name type="common">Purple orchid tree</name>
    <name type="synonym">Phanera variegata</name>
    <dbReference type="NCBI Taxonomy" id="167791"/>
    <lineage>
        <taxon>Eukaryota</taxon>
        <taxon>Viridiplantae</taxon>
        <taxon>Streptophyta</taxon>
        <taxon>Embryophyta</taxon>
        <taxon>Tracheophyta</taxon>
        <taxon>Spermatophyta</taxon>
        <taxon>Magnoliopsida</taxon>
        <taxon>eudicotyledons</taxon>
        <taxon>Gunneridae</taxon>
        <taxon>Pentapetalae</taxon>
        <taxon>rosids</taxon>
        <taxon>fabids</taxon>
        <taxon>Fabales</taxon>
        <taxon>Fabaceae</taxon>
        <taxon>Cercidoideae</taxon>
        <taxon>Cercideae</taxon>
        <taxon>Bauhiniinae</taxon>
        <taxon>Bauhinia</taxon>
    </lineage>
</organism>